<dbReference type="OrthoDB" id="185373at2759"/>
<evidence type="ECO:0000256" key="7">
    <source>
        <dbReference type="ARBA" id="ARBA00022741"/>
    </source>
</evidence>
<evidence type="ECO:0000313" key="14">
    <source>
        <dbReference type="Proteomes" id="UP000054350"/>
    </source>
</evidence>
<dbReference type="Proteomes" id="UP000054350">
    <property type="component" value="Unassembled WGS sequence"/>
</dbReference>
<dbReference type="GO" id="GO:0008253">
    <property type="term" value="F:5'-nucleotidase activity"/>
    <property type="evidence" value="ECO:0007669"/>
    <property type="project" value="InterPro"/>
</dbReference>
<evidence type="ECO:0000256" key="5">
    <source>
        <dbReference type="ARBA" id="ARBA00015544"/>
    </source>
</evidence>
<evidence type="ECO:0000256" key="2">
    <source>
        <dbReference type="ARBA" id="ARBA00005307"/>
    </source>
</evidence>
<reference evidence="14" key="2">
    <citation type="submission" date="2009-11" db="EMBL/GenBank/DDBJ databases">
        <title>The Genome Sequence of Allomyces macrogynus strain ATCC 38327.</title>
        <authorList>
            <consortium name="The Broad Institute Genome Sequencing Platform"/>
            <person name="Russ C."/>
            <person name="Cuomo C."/>
            <person name="Shea T."/>
            <person name="Young S.K."/>
            <person name="Zeng Q."/>
            <person name="Koehrsen M."/>
            <person name="Haas B."/>
            <person name="Borodovsky M."/>
            <person name="Guigo R."/>
            <person name="Alvarado L."/>
            <person name="Berlin A."/>
            <person name="Borenstein D."/>
            <person name="Chen Z."/>
            <person name="Engels R."/>
            <person name="Freedman E."/>
            <person name="Gellesch M."/>
            <person name="Goldberg J."/>
            <person name="Griggs A."/>
            <person name="Gujja S."/>
            <person name="Heiman D."/>
            <person name="Hepburn T."/>
            <person name="Howarth C."/>
            <person name="Jen D."/>
            <person name="Larson L."/>
            <person name="Lewis B."/>
            <person name="Mehta T."/>
            <person name="Park D."/>
            <person name="Pearson M."/>
            <person name="Roberts A."/>
            <person name="Saif S."/>
            <person name="Shenoy N."/>
            <person name="Sisk P."/>
            <person name="Stolte C."/>
            <person name="Sykes S."/>
            <person name="Walk T."/>
            <person name="White J."/>
            <person name="Yandava C."/>
            <person name="Burger G."/>
            <person name="Gray M.W."/>
            <person name="Holland P.W.H."/>
            <person name="King N."/>
            <person name="Lang F.B.F."/>
            <person name="Roger A.J."/>
            <person name="Ruiz-Trillo I."/>
            <person name="Lander E."/>
            <person name="Nusbaum C."/>
        </authorList>
    </citation>
    <scope>NUCLEOTIDE SEQUENCE [LARGE SCALE GENOMIC DNA]</scope>
    <source>
        <strain evidence="14">ATCC 38327</strain>
    </source>
</reference>
<dbReference type="GO" id="GO:0071592">
    <property type="term" value="P:nicotinic acid riboside biosynthetic process"/>
    <property type="evidence" value="ECO:0007669"/>
    <property type="project" value="TreeGrafter"/>
</dbReference>
<dbReference type="GO" id="GO:0000287">
    <property type="term" value="F:magnesium ion binding"/>
    <property type="evidence" value="ECO:0007669"/>
    <property type="project" value="InterPro"/>
</dbReference>
<dbReference type="PANTHER" id="PTHR28213:SF1">
    <property type="entry name" value="IMP-SPECIFIC 5'-NUCLEOTIDASE 1"/>
    <property type="match status" value="1"/>
</dbReference>
<evidence type="ECO:0000256" key="9">
    <source>
        <dbReference type="ARBA" id="ARBA00022840"/>
    </source>
</evidence>
<proteinExistence type="inferred from homology"/>
<dbReference type="VEuPathDB" id="FungiDB:AMAG_14906"/>
<keyword evidence="7" id="KW-0547">Nucleotide-binding</keyword>
<dbReference type="InterPro" id="IPR009453">
    <property type="entry name" value="ISN1"/>
</dbReference>
<dbReference type="OMA" id="WGVLACQ"/>
<keyword evidence="9" id="KW-0067">ATP-binding</keyword>
<comment type="cofactor">
    <cofactor evidence="1">
        <name>Mg(2+)</name>
        <dbReference type="ChEBI" id="CHEBI:18420"/>
    </cofactor>
</comment>
<evidence type="ECO:0000256" key="8">
    <source>
        <dbReference type="ARBA" id="ARBA00022801"/>
    </source>
</evidence>
<keyword evidence="6" id="KW-0479">Metal-binding</keyword>
<evidence type="ECO:0000256" key="12">
    <source>
        <dbReference type="ARBA" id="ARBA00047413"/>
    </source>
</evidence>
<dbReference type="GO" id="GO:0071590">
    <property type="term" value="P:nicotinamide riboside biosynthetic process"/>
    <property type="evidence" value="ECO:0007669"/>
    <property type="project" value="TreeGrafter"/>
</dbReference>
<sequence length="462" mass="50552">MSDHFSAYRINYALRSHKRDPFIEFIKSQLLPAFALHVRPLSAAAIASFLVSGGNPSNTTATNDNDDDAVPPTPTDDLDALRGHYAQIFASIERLIHDHRAEQDKPKPESRLNMLVPTIGRFFTDLPLRNAFLAHDDRLALAARRHVPPSFNEIRGILNTAQLMASAPDLQLITFDGDMTLYDDGANFAEDSHLVNLLCDLLSVKGLHVAIVTAAGYTEAERYEFRLSGLLKGMADRKLSATAVAKFWVMGGECNYLFRCSSTYRLERVPLPALPEVFYSTVLQRGTSSPDLPTIPDSSSTNTHDVTGLLDVAERILRLCAAQMRLPAKIIRKPRAVGIVTSGTRIQREQLDECALSLQHGLNLYQQTTDAHVPYCAFNGGSDVWVDIGNKQIGVMMVAHAVGVARGASIVHVGDQFLSTGNDYAARRGCPTLWITSPTETAAALVELVGEMRANGREVGGE</sequence>
<dbReference type="eggNOG" id="ENOG502QR24">
    <property type="taxonomic scope" value="Eukaryota"/>
</dbReference>
<reference evidence="13 14" key="1">
    <citation type="submission" date="2009-11" db="EMBL/GenBank/DDBJ databases">
        <title>Annotation of Allomyces macrogynus ATCC 38327.</title>
        <authorList>
            <consortium name="The Broad Institute Genome Sequencing Platform"/>
            <person name="Russ C."/>
            <person name="Cuomo C."/>
            <person name="Burger G."/>
            <person name="Gray M.W."/>
            <person name="Holland P.W.H."/>
            <person name="King N."/>
            <person name="Lang F.B.F."/>
            <person name="Roger A.J."/>
            <person name="Ruiz-Trillo I."/>
            <person name="Young S.K."/>
            <person name="Zeng Q."/>
            <person name="Gargeya S."/>
            <person name="Fitzgerald M."/>
            <person name="Haas B."/>
            <person name="Abouelleil A."/>
            <person name="Alvarado L."/>
            <person name="Arachchi H.M."/>
            <person name="Berlin A."/>
            <person name="Chapman S.B."/>
            <person name="Gearin G."/>
            <person name="Goldberg J."/>
            <person name="Griggs A."/>
            <person name="Gujja S."/>
            <person name="Hansen M."/>
            <person name="Heiman D."/>
            <person name="Howarth C."/>
            <person name="Larimer J."/>
            <person name="Lui A."/>
            <person name="MacDonald P.J.P."/>
            <person name="McCowen C."/>
            <person name="Montmayeur A."/>
            <person name="Murphy C."/>
            <person name="Neiman D."/>
            <person name="Pearson M."/>
            <person name="Priest M."/>
            <person name="Roberts A."/>
            <person name="Saif S."/>
            <person name="Shea T."/>
            <person name="Sisk P."/>
            <person name="Stolte C."/>
            <person name="Sykes S."/>
            <person name="Wortman J."/>
            <person name="Nusbaum C."/>
            <person name="Birren B."/>
        </authorList>
    </citation>
    <scope>NUCLEOTIDE SEQUENCE [LARGE SCALE GENOMIC DNA]</scope>
    <source>
        <strain evidence="13 14">ATCC 38327</strain>
    </source>
</reference>
<keyword evidence="14" id="KW-1185">Reference proteome</keyword>
<keyword evidence="11" id="KW-0546">Nucleotide metabolism</keyword>
<evidence type="ECO:0000256" key="11">
    <source>
        <dbReference type="ARBA" id="ARBA00023080"/>
    </source>
</evidence>
<dbReference type="EMBL" id="GG745368">
    <property type="protein sequence ID" value="KNE70786.1"/>
    <property type="molecule type" value="Genomic_DNA"/>
</dbReference>
<evidence type="ECO:0000256" key="6">
    <source>
        <dbReference type="ARBA" id="ARBA00022723"/>
    </source>
</evidence>
<dbReference type="GO" id="GO:0006190">
    <property type="term" value="P:inosine salvage"/>
    <property type="evidence" value="ECO:0007669"/>
    <property type="project" value="InterPro"/>
</dbReference>
<comment type="similarity">
    <text evidence="2">Belongs to the ISN1 family.</text>
</comment>
<name>A0A0L0T7W1_ALLM3</name>
<accession>A0A0L0T7W1</accession>
<gene>
    <name evidence="13" type="ORF">AMAG_14906</name>
</gene>
<comment type="catalytic activity">
    <reaction evidence="12">
        <text>IMP + H2O = inosine + phosphate</text>
        <dbReference type="Rhea" id="RHEA:27718"/>
        <dbReference type="ChEBI" id="CHEBI:15377"/>
        <dbReference type="ChEBI" id="CHEBI:17596"/>
        <dbReference type="ChEBI" id="CHEBI:43474"/>
        <dbReference type="ChEBI" id="CHEBI:58053"/>
        <dbReference type="EC" id="3.1.3.99"/>
    </reaction>
</comment>
<evidence type="ECO:0000256" key="4">
    <source>
        <dbReference type="ARBA" id="ARBA00012894"/>
    </source>
</evidence>
<dbReference type="PANTHER" id="PTHR28213">
    <property type="entry name" value="IMP-SPECIFIC 5'-NUCLEOTIDASE 1"/>
    <property type="match status" value="1"/>
</dbReference>
<evidence type="ECO:0000256" key="10">
    <source>
        <dbReference type="ARBA" id="ARBA00022842"/>
    </source>
</evidence>
<evidence type="ECO:0000313" key="13">
    <source>
        <dbReference type="EMBL" id="KNE70786.1"/>
    </source>
</evidence>
<evidence type="ECO:0000256" key="3">
    <source>
        <dbReference type="ARBA" id="ARBA00011881"/>
    </source>
</evidence>
<dbReference type="GO" id="GO:0005524">
    <property type="term" value="F:ATP binding"/>
    <property type="evidence" value="ECO:0007669"/>
    <property type="project" value="UniProtKB-KW"/>
</dbReference>
<dbReference type="EC" id="3.1.3.99" evidence="4"/>
<protein>
    <recommendedName>
        <fullName evidence="5">IMP-specific 5'-nucleotidase 1</fullName>
        <ecNumber evidence="4">3.1.3.99</ecNumber>
    </recommendedName>
</protein>
<dbReference type="STRING" id="578462.A0A0L0T7W1"/>
<evidence type="ECO:0000256" key="1">
    <source>
        <dbReference type="ARBA" id="ARBA00001946"/>
    </source>
</evidence>
<dbReference type="Pfam" id="PF06437">
    <property type="entry name" value="ISN1"/>
    <property type="match status" value="1"/>
</dbReference>
<organism evidence="13 14">
    <name type="scientific">Allomyces macrogynus (strain ATCC 38327)</name>
    <name type="common">Allomyces javanicus var. macrogynus</name>
    <dbReference type="NCBI Taxonomy" id="578462"/>
    <lineage>
        <taxon>Eukaryota</taxon>
        <taxon>Fungi</taxon>
        <taxon>Fungi incertae sedis</taxon>
        <taxon>Blastocladiomycota</taxon>
        <taxon>Blastocladiomycetes</taxon>
        <taxon>Blastocladiales</taxon>
        <taxon>Blastocladiaceae</taxon>
        <taxon>Allomyces</taxon>
    </lineage>
</organism>
<keyword evidence="8" id="KW-0378">Hydrolase</keyword>
<comment type="subunit">
    <text evidence="3">Homotetramer.</text>
</comment>
<dbReference type="GO" id="GO:0009117">
    <property type="term" value="P:nucleotide metabolic process"/>
    <property type="evidence" value="ECO:0007669"/>
    <property type="project" value="UniProtKB-KW"/>
</dbReference>
<keyword evidence="10" id="KW-0460">Magnesium</keyword>
<dbReference type="AlphaFoldDB" id="A0A0L0T7W1"/>